<dbReference type="VEuPathDB" id="TriTrypDB:TCSYLVIO_005471"/>
<dbReference type="VEuPathDB" id="TriTrypDB:BCY84_21374"/>
<comment type="caution">
    <text evidence="1">The sequence shown here is derived from an EMBL/GenBank/DDBJ whole genome shotgun (WGS) entry which is preliminary data.</text>
</comment>
<dbReference type="Proteomes" id="UP000246078">
    <property type="component" value="Unassembled WGS sequence"/>
</dbReference>
<dbReference type="VEuPathDB" id="TriTrypDB:C4B63_19g47"/>
<dbReference type="VEuPathDB" id="TriTrypDB:TcCL_Unassigned04990"/>
<name>A0A2V2VTT8_TRYCR</name>
<evidence type="ECO:0000313" key="1">
    <source>
        <dbReference type="EMBL" id="PWU99564.1"/>
    </source>
</evidence>
<sequence length="160" mass="17522">MGEDPLQRVAGGVGARSGCVVCWLRGCGRIPLAVGLNWGRWRCVRLLCGGPNPLTRGLTALRCLCVSAALCEHVLFWSVCGDGGATRVCDRSERNAWANPPRPPRCCCRPSPTLCWVDGARFSSLRWSPCMWCASRCVDDSIFVAASHIRAYLISFSFPF</sequence>
<reference evidence="1 2" key="1">
    <citation type="journal article" date="2018" name="Microb. Genom.">
        <title>Expanding an expanded genome: long-read sequencing of Trypanosoma cruzi.</title>
        <authorList>
            <person name="Berna L."/>
            <person name="Rodriguez M."/>
            <person name="Chiribao M.L."/>
            <person name="Parodi-Talice A."/>
            <person name="Pita S."/>
            <person name="Rijo G."/>
            <person name="Alvarez-Valin F."/>
            <person name="Robello C."/>
        </authorList>
    </citation>
    <scope>NUCLEOTIDE SEQUENCE [LARGE SCALE GENOMIC DNA]</scope>
    <source>
        <strain evidence="1 2">TCC</strain>
    </source>
</reference>
<gene>
    <name evidence="1" type="ORF">C3747_219g26</name>
</gene>
<dbReference type="VEuPathDB" id="TriTrypDB:TCDM_04946"/>
<protein>
    <submittedName>
        <fullName evidence="1">Putative retrotransposon hot spot protein (RHS)</fullName>
    </submittedName>
</protein>
<organism evidence="1 2">
    <name type="scientific">Trypanosoma cruzi</name>
    <dbReference type="NCBI Taxonomy" id="5693"/>
    <lineage>
        <taxon>Eukaryota</taxon>
        <taxon>Discoba</taxon>
        <taxon>Euglenozoa</taxon>
        <taxon>Kinetoplastea</taxon>
        <taxon>Metakinetoplastina</taxon>
        <taxon>Trypanosomatida</taxon>
        <taxon>Trypanosomatidae</taxon>
        <taxon>Trypanosoma</taxon>
        <taxon>Schizotrypanum</taxon>
    </lineage>
</organism>
<dbReference type="AlphaFoldDB" id="A0A2V2VTT8"/>
<dbReference type="EMBL" id="PRFC01000219">
    <property type="protein sequence ID" value="PWU99564.1"/>
    <property type="molecule type" value="Genomic_DNA"/>
</dbReference>
<proteinExistence type="predicted"/>
<accession>A0A2V2VTT8</accession>
<dbReference type="VEuPathDB" id="TriTrypDB:C3747_219g26"/>
<evidence type="ECO:0000313" key="2">
    <source>
        <dbReference type="Proteomes" id="UP000246078"/>
    </source>
</evidence>